<dbReference type="InterPro" id="IPR036388">
    <property type="entry name" value="WH-like_DNA-bd_sf"/>
</dbReference>
<dbReference type="SUPFAM" id="SSF53850">
    <property type="entry name" value="Periplasmic binding protein-like II"/>
    <property type="match status" value="1"/>
</dbReference>
<name>A0A418VVK3_9PROT</name>
<dbReference type="GO" id="GO:0004190">
    <property type="term" value="F:aspartic-type endopeptidase activity"/>
    <property type="evidence" value="ECO:0007669"/>
    <property type="project" value="InterPro"/>
</dbReference>
<comment type="similarity">
    <text evidence="1">Belongs to the LysR transcriptional regulatory family.</text>
</comment>
<dbReference type="PROSITE" id="PS50931">
    <property type="entry name" value="HTH_LYSR"/>
    <property type="match status" value="1"/>
</dbReference>
<dbReference type="PROSITE" id="PS00141">
    <property type="entry name" value="ASP_PROTEASE"/>
    <property type="match status" value="1"/>
</dbReference>
<evidence type="ECO:0000256" key="2">
    <source>
        <dbReference type="ARBA" id="ARBA00023015"/>
    </source>
</evidence>
<evidence type="ECO:0000259" key="6">
    <source>
        <dbReference type="PROSITE" id="PS50931"/>
    </source>
</evidence>
<dbReference type="PANTHER" id="PTHR30537">
    <property type="entry name" value="HTH-TYPE TRANSCRIPTIONAL REGULATOR"/>
    <property type="match status" value="1"/>
</dbReference>
<dbReference type="PROSITE" id="PS50175">
    <property type="entry name" value="ASP_PROT_RETROV"/>
    <property type="match status" value="1"/>
</dbReference>
<dbReference type="PRINTS" id="PR00039">
    <property type="entry name" value="HTHLYSR"/>
</dbReference>
<dbReference type="Proteomes" id="UP000283458">
    <property type="component" value="Unassembled WGS sequence"/>
</dbReference>
<keyword evidence="2" id="KW-0805">Transcription regulation</keyword>
<evidence type="ECO:0000313" key="8">
    <source>
        <dbReference type="Proteomes" id="UP000283458"/>
    </source>
</evidence>
<dbReference type="SUPFAM" id="SSF46785">
    <property type="entry name" value="Winged helix' DNA-binding domain"/>
    <property type="match status" value="1"/>
</dbReference>
<accession>A0A418VVK3</accession>
<dbReference type="Pfam" id="PF03466">
    <property type="entry name" value="LysR_substrate"/>
    <property type="match status" value="1"/>
</dbReference>
<dbReference type="GO" id="GO:0006508">
    <property type="term" value="P:proteolysis"/>
    <property type="evidence" value="ECO:0007669"/>
    <property type="project" value="InterPro"/>
</dbReference>
<keyword evidence="3" id="KW-0238">DNA-binding</keyword>
<dbReference type="GO" id="GO:0043565">
    <property type="term" value="F:sequence-specific DNA binding"/>
    <property type="evidence" value="ECO:0007669"/>
    <property type="project" value="TreeGrafter"/>
</dbReference>
<dbReference type="AlphaFoldDB" id="A0A418VVK3"/>
<dbReference type="Pfam" id="PF00126">
    <property type="entry name" value="HTH_1"/>
    <property type="match status" value="1"/>
</dbReference>
<proteinExistence type="inferred from homology"/>
<dbReference type="GO" id="GO:0003700">
    <property type="term" value="F:DNA-binding transcription factor activity"/>
    <property type="evidence" value="ECO:0007669"/>
    <property type="project" value="InterPro"/>
</dbReference>
<evidence type="ECO:0000256" key="4">
    <source>
        <dbReference type="ARBA" id="ARBA00023163"/>
    </source>
</evidence>
<feature type="domain" description="HTH lysR-type" evidence="6">
    <location>
        <begin position="16"/>
        <end position="73"/>
    </location>
</feature>
<comment type="caution">
    <text evidence="7">The sequence shown here is derived from an EMBL/GenBank/DDBJ whole genome shotgun (WGS) entry which is preliminary data.</text>
</comment>
<dbReference type="InterPro" id="IPR005119">
    <property type="entry name" value="LysR_subst-bd"/>
</dbReference>
<dbReference type="InterPro" id="IPR000847">
    <property type="entry name" value="LysR_HTH_N"/>
</dbReference>
<dbReference type="InterPro" id="IPR001969">
    <property type="entry name" value="Aspartic_peptidase_AS"/>
</dbReference>
<gene>
    <name evidence="7" type="ORF">D3877_13330</name>
</gene>
<dbReference type="InterPro" id="IPR001995">
    <property type="entry name" value="Peptidase_A2_cat"/>
</dbReference>
<dbReference type="Gene3D" id="3.40.190.290">
    <property type="match status" value="1"/>
</dbReference>
<dbReference type="InterPro" id="IPR036390">
    <property type="entry name" value="WH_DNA-bd_sf"/>
</dbReference>
<dbReference type="GO" id="GO:0006351">
    <property type="term" value="P:DNA-templated transcription"/>
    <property type="evidence" value="ECO:0007669"/>
    <property type="project" value="TreeGrafter"/>
</dbReference>
<protein>
    <submittedName>
        <fullName evidence="7">LysR family transcriptional regulator</fullName>
    </submittedName>
</protein>
<evidence type="ECO:0000256" key="3">
    <source>
        <dbReference type="ARBA" id="ARBA00023125"/>
    </source>
</evidence>
<keyword evidence="8" id="KW-1185">Reference proteome</keyword>
<dbReference type="Gene3D" id="1.10.10.10">
    <property type="entry name" value="Winged helix-like DNA-binding domain superfamily/Winged helix DNA-binding domain"/>
    <property type="match status" value="1"/>
</dbReference>
<dbReference type="EMBL" id="QYUL01000002">
    <property type="protein sequence ID" value="RJF81186.1"/>
    <property type="molecule type" value="Genomic_DNA"/>
</dbReference>
<organism evidence="7 8">
    <name type="scientific">Azospirillum cavernae</name>
    <dbReference type="NCBI Taxonomy" id="2320860"/>
    <lineage>
        <taxon>Bacteria</taxon>
        <taxon>Pseudomonadati</taxon>
        <taxon>Pseudomonadota</taxon>
        <taxon>Alphaproteobacteria</taxon>
        <taxon>Rhodospirillales</taxon>
        <taxon>Azospirillaceae</taxon>
        <taxon>Azospirillum</taxon>
    </lineage>
</organism>
<feature type="domain" description="Peptidase A2" evidence="5">
    <location>
        <begin position="124"/>
        <end position="138"/>
    </location>
</feature>
<dbReference type="InterPro" id="IPR058163">
    <property type="entry name" value="LysR-type_TF_proteobact-type"/>
</dbReference>
<reference evidence="7 8" key="1">
    <citation type="submission" date="2018-09" db="EMBL/GenBank/DDBJ databases">
        <authorList>
            <person name="Zhu H."/>
        </authorList>
    </citation>
    <scope>NUCLEOTIDE SEQUENCE [LARGE SCALE GENOMIC DNA]</scope>
    <source>
        <strain evidence="7 8">K2W22B-5</strain>
    </source>
</reference>
<sequence length="306" mass="33021">MNPGGDGGWMIDDGALDWEDIRAFLATARSGSLTDAARALALSQPTLGRRLKRLENALGAPLFDRLPNRLALTPLGRAVLESAEAMGAAAAAFARRADRQVAVPQPVRVTATSSVSTFLTIHLPELLSDTGADLTILSTRAALNLAQREAEIALRMDRVPVEGDLVTRRLGRFGFTLYAARGLRPDWSGPWNGAPVIGLPETRRRPSQSGWVDDTAAARGGRIVARLSELPMRLDAVRRGLGVTLLPCVLGDRDADLVRVVEPPEELREDVHLLTHRDVRELPAVAAVAEALVRLFRRHADALAGV</sequence>
<dbReference type="OrthoDB" id="9796526at2"/>
<keyword evidence="4" id="KW-0804">Transcription</keyword>
<evidence type="ECO:0000259" key="5">
    <source>
        <dbReference type="PROSITE" id="PS50175"/>
    </source>
</evidence>
<dbReference type="PANTHER" id="PTHR30537:SF3">
    <property type="entry name" value="TRANSCRIPTIONAL REGULATORY PROTEIN"/>
    <property type="match status" value="1"/>
</dbReference>
<evidence type="ECO:0000313" key="7">
    <source>
        <dbReference type="EMBL" id="RJF81186.1"/>
    </source>
</evidence>
<evidence type="ECO:0000256" key="1">
    <source>
        <dbReference type="ARBA" id="ARBA00009437"/>
    </source>
</evidence>
<dbReference type="RefSeq" id="WP_119831275.1">
    <property type="nucleotide sequence ID" value="NZ_QYUL01000002.1"/>
</dbReference>